<organism evidence="2 3">
    <name type="scientific">Dietzia cercidiphylli</name>
    <dbReference type="NCBI Taxonomy" id="498199"/>
    <lineage>
        <taxon>Bacteria</taxon>
        <taxon>Bacillati</taxon>
        <taxon>Actinomycetota</taxon>
        <taxon>Actinomycetes</taxon>
        <taxon>Mycobacteriales</taxon>
        <taxon>Dietziaceae</taxon>
        <taxon>Dietzia</taxon>
    </lineage>
</organism>
<evidence type="ECO:0000313" key="2">
    <source>
        <dbReference type="EMBL" id="GAA1698723.1"/>
    </source>
</evidence>
<feature type="region of interest" description="Disordered" evidence="1">
    <location>
        <begin position="1"/>
        <end position="27"/>
    </location>
</feature>
<dbReference type="InterPro" id="IPR024520">
    <property type="entry name" value="DUF3558"/>
</dbReference>
<feature type="compositionally biased region" description="Low complexity" evidence="1">
    <location>
        <begin position="13"/>
        <end position="24"/>
    </location>
</feature>
<reference evidence="2 3" key="1">
    <citation type="journal article" date="2019" name="Int. J. Syst. Evol. Microbiol.">
        <title>The Global Catalogue of Microorganisms (GCM) 10K type strain sequencing project: providing services to taxonomists for standard genome sequencing and annotation.</title>
        <authorList>
            <consortium name="The Broad Institute Genomics Platform"/>
            <consortium name="The Broad Institute Genome Sequencing Center for Infectious Disease"/>
            <person name="Wu L."/>
            <person name="Ma J."/>
        </authorList>
    </citation>
    <scope>NUCLEOTIDE SEQUENCE [LARGE SCALE GENOMIC DNA]</scope>
    <source>
        <strain evidence="2 3">JCM 16002</strain>
    </source>
</reference>
<protein>
    <recommendedName>
        <fullName evidence="4">DUF3558 domain-containing protein</fullName>
    </recommendedName>
</protein>
<name>A0ABN2I4W7_9ACTN</name>
<dbReference type="EMBL" id="BAAAQG010000003">
    <property type="protein sequence ID" value="GAA1698723.1"/>
    <property type="molecule type" value="Genomic_DNA"/>
</dbReference>
<gene>
    <name evidence="2" type="ORF">GCM10009831_03600</name>
</gene>
<dbReference type="Pfam" id="PF12079">
    <property type="entry name" value="DUF3558"/>
    <property type="match status" value="1"/>
</dbReference>
<accession>A0ABN2I4W7</accession>
<feature type="compositionally biased region" description="Polar residues" evidence="1">
    <location>
        <begin position="1"/>
        <end position="12"/>
    </location>
</feature>
<comment type="caution">
    <text evidence="2">The sequence shown here is derived from an EMBL/GenBank/DDBJ whole genome shotgun (WGS) entry which is preliminary data.</text>
</comment>
<evidence type="ECO:0000256" key="1">
    <source>
        <dbReference type="SAM" id="MobiDB-lite"/>
    </source>
</evidence>
<evidence type="ECO:0000313" key="3">
    <source>
        <dbReference type="Proteomes" id="UP001500383"/>
    </source>
</evidence>
<dbReference type="Proteomes" id="UP001500383">
    <property type="component" value="Unassembled WGS sequence"/>
</dbReference>
<proteinExistence type="predicted"/>
<sequence length="183" mass="19915">MSACGVSQDNDQATTTSPAAAEETINPWDLPIEQRPALFDPCAEIPIEAVEQGVGSIVAEIPKFYNREPGSLISCGWGNDEAQLSLLATWKSRNDYLADNTFNVENAQARVSGRTGLRLSDQGDLFNSSCVQLFFTSRGAVWMRLDLVTGLNEFKGDSLSKACEVIDQAILPLIDFVPEGDIQ</sequence>
<evidence type="ECO:0008006" key="4">
    <source>
        <dbReference type="Google" id="ProtNLM"/>
    </source>
</evidence>
<keyword evidence="3" id="KW-1185">Reference proteome</keyword>